<gene>
    <name evidence="1" type="ORF">ARMOST_20118</name>
</gene>
<name>A0A284S6F3_ARMOS</name>
<sequence>MRILIEAPMRLTCATPLCDAFGDPILMDNLLSQCDHIFCATFGLNDITFTSSYHATIAVSFGSWVPPICGSVEYGSSLALSSHHLIPSTVLDEKVYTIK</sequence>
<accession>A0A284S6F3</accession>
<proteinExistence type="predicted"/>
<reference evidence="2" key="1">
    <citation type="journal article" date="2017" name="Nat. Ecol. Evol.">
        <title>Genome expansion and lineage-specific genetic innovations in the forest pathogenic fungi Armillaria.</title>
        <authorList>
            <person name="Sipos G."/>
            <person name="Prasanna A.N."/>
            <person name="Walter M.C."/>
            <person name="O'Connor E."/>
            <person name="Balint B."/>
            <person name="Krizsan K."/>
            <person name="Kiss B."/>
            <person name="Hess J."/>
            <person name="Varga T."/>
            <person name="Slot J."/>
            <person name="Riley R."/>
            <person name="Boka B."/>
            <person name="Rigling D."/>
            <person name="Barry K."/>
            <person name="Lee J."/>
            <person name="Mihaltcheva S."/>
            <person name="LaButti K."/>
            <person name="Lipzen A."/>
            <person name="Waldron R."/>
            <person name="Moloney N.M."/>
            <person name="Sperisen C."/>
            <person name="Kredics L."/>
            <person name="Vagvoelgyi C."/>
            <person name="Patrignani A."/>
            <person name="Fitzpatrick D."/>
            <person name="Nagy I."/>
            <person name="Doyle S."/>
            <person name="Anderson J.B."/>
            <person name="Grigoriev I.V."/>
            <person name="Gueldener U."/>
            <person name="Muensterkoetter M."/>
            <person name="Nagy L.G."/>
        </authorList>
    </citation>
    <scope>NUCLEOTIDE SEQUENCE [LARGE SCALE GENOMIC DNA]</scope>
    <source>
        <strain evidence="2">C18/9</strain>
    </source>
</reference>
<evidence type="ECO:0000313" key="2">
    <source>
        <dbReference type="Proteomes" id="UP000219338"/>
    </source>
</evidence>
<keyword evidence="2" id="KW-1185">Reference proteome</keyword>
<organism evidence="1 2">
    <name type="scientific">Armillaria ostoyae</name>
    <name type="common">Armillaria root rot fungus</name>
    <dbReference type="NCBI Taxonomy" id="47428"/>
    <lineage>
        <taxon>Eukaryota</taxon>
        <taxon>Fungi</taxon>
        <taxon>Dikarya</taxon>
        <taxon>Basidiomycota</taxon>
        <taxon>Agaricomycotina</taxon>
        <taxon>Agaricomycetes</taxon>
        <taxon>Agaricomycetidae</taxon>
        <taxon>Agaricales</taxon>
        <taxon>Marasmiineae</taxon>
        <taxon>Physalacriaceae</taxon>
        <taxon>Armillaria</taxon>
    </lineage>
</organism>
<evidence type="ECO:0000313" key="1">
    <source>
        <dbReference type="EMBL" id="SJL16592.1"/>
    </source>
</evidence>
<dbReference type="Proteomes" id="UP000219338">
    <property type="component" value="Unassembled WGS sequence"/>
</dbReference>
<dbReference type="EMBL" id="FUEG01000036">
    <property type="protein sequence ID" value="SJL16592.1"/>
    <property type="molecule type" value="Genomic_DNA"/>
</dbReference>
<protein>
    <submittedName>
        <fullName evidence="1">Uncharacterized protein</fullName>
    </submittedName>
</protein>
<dbReference type="AlphaFoldDB" id="A0A284S6F3"/>